<dbReference type="SUPFAM" id="SSF88946">
    <property type="entry name" value="Sigma2 domain of RNA polymerase sigma factors"/>
    <property type="match status" value="1"/>
</dbReference>
<dbReference type="InterPro" id="IPR007624">
    <property type="entry name" value="RNA_pol_sigma70_r3"/>
</dbReference>
<accession>A0A7S8FFI6</accession>
<keyword evidence="1 5" id="KW-0805">Transcription regulation</keyword>
<dbReference type="PIRSF" id="PIRSF000770">
    <property type="entry name" value="RNA_pol_sigma-SigE/K"/>
    <property type="match status" value="1"/>
</dbReference>
<keyword evidence="2 5" id="KW-0731">Sigma factor</keyword>
<proteinExistence type="inferred from homology"/>
<organism evidence="8 9">
    <name type="scientific">Candidatus Nitrospira kreftii</name>
    <dbReference type="NCBI Taxonomy" id="2652173"/>
    <lineage>
        <taxon>Bacteria</taxon>
        <taxon>Pseudomonadati</taxon>
        <taxon>Nitrospirota</taxon>
        <taxon>Nitrospiria</taxon>
        <taxon>Nitrospirales</taxon>
        <taxon>Nitrospiraceae</taxon>
        <taxon>Nitrospira</taxon>
    </lineage>
</organism>
<evidence type="ECO:0000313" key="9">
    <source>
        <dbReference type="Proteomes" id="UP000593737"/>
    </source>
</evidence>
<dbReference type="Gene3D" id="1.20.140.160">
    <property type="match status" value="1"/>
</dbReference>
<evidence type="ECO:0000256" key="3">
    <source>
        <dbReference type="ARBA" id="ARBA00023125"/>
    </source>
</evidence>
<comment type="similarity">
    <text evidence="5">Belongs to the sigma-70 factor family.</text>
</comment>
<dbReference type="PANTHER" id="PTHR30385">
    <property type="entry name" value="SIGMA FACTOR F FLAGELLAR"/>
    <property type="match status" value="1"/>
</dbReference>
<dbReference type="InterPro" id="IPR014284">
    <property type="entry name" value="RNA_pol_sigma-70_dom"/>
</dbReference>
<dbReference type="InterPro" id="IPR007630">
    <property type="entry name" value="RNA_pol_sigma70_r4"/>
</dbReference>
<evidence type="ECO:0000259" key="6">
    <source>
        <dbReference type="PROSITE" id="PS00715"/>
    </source>
</evidence>
<sequence>MRKTAVSHVRKSFIAQGARREELIKEFAHVIRAMAHRLAFRLPAYLDAEDLISVGTIGLMDAMDKYDPTREAKFKTYAEFRIRGAMLDEIRSMDWIPRSVHERIGLLQKTHVMLMSRFGRPPHDEEVAAELKMSMEELDDFITRARGAVLISVDDLSLQEPDGHKVVKMLADTHTPDPLSSLVNDREREVIATAIRLLPEKERLVLTLYYYEELTMKEIGELIKVTESRVCQIHTKAIIRLKASLQATG</sequence>
<dbReference type="PROSITE" id="PS00715">
    <property type="entry name" value="SIGMA70_1"/>
    <property type="match status" value="1"/>
</dbReference>
<dbReference type="EMBL" id="CP047423">
    <property type="protein sequence ID" value="QPD04868.1"/>
    <property type="molecule type" value="Genomic_DNA"/>
</dbReference>
<dbReference type="InterPro" id="IPR000943">
    <property type="entry name" value="RNA_pol_sigma70"/>
</dbReference>
<dbReference type="InterPro" id="IPR013325">
    <property type="entry name" value="RNA_pol_sigma_r2"/>
</dbReference>
<dbReference type="NCBIfam" id="TIGR02937">
    <property type="entry name" value="sigma70-ECF"/>
    <property type="match status" value="1"/>
</dbReference>
<dbReference type="GO" id="GO:0006352">
    <property type="term" value="P:DNA-templated transcription initiation"/>
    <property type="evidence" value="ECO:0007669"/>
    <property type="project" value="InterPro"/>
</dbReference>
<feature type="domain" description="RNA polymerase sigma-70" evidence="7">
    <location>
        <begin position="215"/>
        <end position="241"/>
    </location>
</feature>
<dbReference type="AlphaFoldDB" id="A0A7S8FFI6"/>
<evidence type="ECO:0000259" key="7">
    <source>
        <dbReference type="PROSITE" id="PS00716"/>
    </source>
</evidence>
<dbReference type="Proteomes" id="UP000593737">
    <property type="component" value="Chromosome"/>
</dbReference>
<evidence type="ECO:0000256" key="2">
    <source>
        <dbReference type="ARBA" id="ARBA00023082"/>
    </source>
</evidence>
<evidence type="ECO:0000256" key="4">
    <source>
        <dbReference type="ARBA" id="ARBA00023163"/>
    </source>
</evidence>
<evidence type="ECO:0000256" key="1">
    <source>
        <dbReference type="ARBA" id="ARBA00023015"/>
    </source>
</evidence>
<dbReference type="InterPro" id="IPR012845">
    <property type="entry name" value="RNA_pol_sigma_FliA_WhiG"/>
</dbReference>
<feature type="domain" description="RNA polymerase sigma-70" evidence="6">
    <location>
        <begin position="50"/>
        <end position="63"/>
    </location>
</feature>
<dbReference type="Pfam" id="PF04545">
    <property type="entry name" value="Sigma70_r4"/>
    <property type="match status" value="1"/>
</dbReference>
<dbReference type="PRINTS" id="PR00046">
    <property type="entry name" value="SIGMA70FCT"/>
</dbReference>
<name>A0A7S8FFI6_9BACT</name>
<dbReference type="NCBIfam" id="NF005413">
    <property type="entry name" value="PRK06986.1"/>
    <property type="match status" value="1"/>
</dbReference>
<dbReference type="NCBIfam" id="TIGR02479">
    <property type="entry name" value="FliA_WhiG"/>
    <property type="match status" value="1"/>
</dbReference>
<dbReference type="PROSITE" id="PS00716">
    <property type="entry name" value="SIGMA70_2"/>
    <property type="match status" value="1"/>
</dbReference>
<keyword evidence="3 5" id="KW-0238">DNA-binding</keyword>
<dbReference type="InterPro" id="IPR007627">
    <property type="entry name" value="RNA_pol_sigma70_r2"/>
</dbReference>
<dbReference type="Gene3D" id="1.10.1740.10">
    <property type="match status" value="1"/>
</dbReference>
<protein>
    <recommendedName>
        <fullName evidence="5">RNA polymerase sigma factor</fullName>
    </recommendedName>
</protein>
<dbReference type="SUPFAM" id="SSF88659">
    <property type="entry name" value="Sigma3 and sigma4 domains of RNA polymerase sigma factors"/>
    <property type="match status" value="2"/>
</dbReference>
<dbReference type="GO" id="GO:0016987">
    <property type="term" value="F:sigma factor activity"/>
    <property type="evidence" value="ECO:0007669"/>
    <property type="project" value="UniProtKB-KW"/>
</dbReference>
<dbReference type="InterPro" id="IPR013324">
    <property type="entry name" value="RNA_pol_sigma_r3/r4-like"/>
</dbReference>
<evidence type="ECO:0000256" key="5">
    <source>
        <dbReference type="RuleBase" id="RU362124"/>
    </source>
</evidence>
<dbReference type="KEGG" id="nkf:Nkreftii_002642"/>
<dbReference type="Pfam" id="PF04539">
    <property type="entry name" value="Sigma70_r3"/>
    <property type="match status" value="1"/>
</dbReference>
<keyword evidence="4 5" id="KW-0804">Transcription</keyword>
<dbReference type="GO" id="GO:0003899">
    <property type="term" value="F:DNA-directed RNA polymerase activity"/>
    <property type="evidence" value="ECO:0007669"/>
    <property type="project" value="InterPro"/>
</dbReference>
<reference evidence="8 9" key="1">
    <citation type="journal article" date="2020" name="ISME J.">
        <title>Enrichment and physiological characterization of a novel comammox Nitrospira indicates ammonium inhibition of complete nitrification.</title>
        <authorList>
            <person name="Sakoula D."/>
            <person name="Koch H."/>
            <person name="Frank J."/>
            <person name="Jetten M.S.M."/>
            <person name="van Kessel M.A.H.J."/>
            <person name="Lucker S."/>
        </authorList>
    </citation>
    <scope>NUCLEOTIDE SEQUENCE [LARGE SCALE GENOMIC DNA]</scope>
    <source>
        <strain evidence="8">Comreactor17</strain>
    </source>
</reference>
<gene>
    <name evidence="8" type="ORF">Nkreftii_002642</name>
</gene>
<dbReference type="GO" id="GO:0003677">
    <property type="term" value="F:DNA binding"/>
    <property type="evidence" value="ECO:0007669"/>
    <property type="project" value="UniProtKB-KW"/>
</dbReference>
<dbReference type="CDD" id="cd06171">
    <property type="entry name" value="Sigma70_r4"/>
    <property type="match status" value="1"/>
</dbReference>
<dbReference type="PANTHER" id="PTHR30385:SF7">
    <property type="entry name" value="RNA POLYMERASE SIGMA FACTOR FLIA"/>
    <property type="match status" value="1"/>
</dbReference>
<comment type="function">
    <text evidence="5">Sigma factors are initiation factors that promote the attachment of RNA polymerase to specific initiation sites and are then released.</text>
</comment>
<dbReference type="Pfam" id="PF04542">
    <property type="entry name" value="Sigma70_r2"/>
    <property type="match status" value="1"/>
</dbReference>
<evidence type="ECO:0000313" key="8">
    <source>
        <dbReference type="EMBL" id="QPD04868.1"/>
    </source>
</evidence>